<proteinExistence type="predicted"/>
<evidence type="ECO:0000313" key="2">
    <source>
        <dbReference type="EMBL" id="KIM62327.1"/>
    </source>
</evidence>
<dbReference type="InParanoid" id="A0A0C3ABN3"/>
<accession>A0A0C3ABN3</accession>
<feature type="compositionally biased region" description="Low complexity" evidence="1">
    <location>
        <begin position="13"/>
        <end position="33"/>
    </location>
</feature>
<dbReference type="Proteomes" id="UP000053989">
    <property type="component" value="Unassembled WGS sequence"/>
</dbReference>
<name>A0A0C3ABN3_9AGAM</name>
<feature type="compositionally biased region" description="Low complexity" evidence="1">
    <location>
        <begin position="49"/>
        <end position="64"/>
    </location>
</feature>
<gene>
    <name evidence="2" type="ORF">SCLCIDRAFT_1215193</name>
</gene>
<feature type="region of interest" description="Disordered" evidence="1">
    <location>
        <begin position="1"/>
        <end position="64"/>
    </location>
</feature>
<dbReference type="AlphaFoldDB" id="A0A0C3ABN3"/>
<evidence type="ECO:0000256" key="1">
    <source>
        <dbReference type="SAM" id="MobiDB-lite"/>
    </source>
</evidence>
<protein>
    <submittedName>
        <fullName evidence="2">Uncharacterized protein</fullName>
    </submittedName>
</protein>
<organism evidence="2 3">
    <name type="scientific">Scleroderma citrinum Foug A</name>
    <dbReference type="NCBI Taxonomy" id="1036808"/>
    <lineage>
        <taxon>Eukaryota</taxon>
        <taxon>Fungi</taxon>
        <taxon>Dikarya</taxon>
        <taxon>Basidiomycota</taxon>
        <taxon>Agaricomycotina</taxon>
        <taxon>Agaricomycetes</taxon>
        <taxon>Agaricomycetidae</taxon>
        <taxon>Boletales</taxon>
        <taxon>Sclerodermatineae</taxon>
        <taxon>Sclerodermataceae</taxon>
        <taxon>Scleroderma</taxon>
    </lineage>
</organism>
<sequence>MRFTSMVEDELSGEPGTSVGGSSTSSLSSSDSTAALSIAPNIDADHAPSGSSYSKYSFSLKNTR</sequence>
<dbReference type="HOGENOM" id="CLU_2868932_0_0_1"/>
<reference evidence="3" key="2">
    <citation type="submission" date="2015-01" db="EMBL/GenBank/DDBJ databases">
        <title>Evolutionary Origins and Diversification of the Mycorrhizal Mutualists.</title>
        <authorList>
            <consortium name="DOE Joint Genome Institute"/>
            <consortium name="Mycorrhizal Genomics Consortium"/>
            <person name="Kohler A."/>
            <person name="Kuo A."/>
            <person name="Nagy L.G."/>
            <person name="Floudas D."/>
            <person name="Copeland A."/>
            <person name="Barry K.W."/>
            <person name="Cichocki N."/>
            <person name="Veneault-Fourrey C."/>
            <person name="LaButti K."/>
            <person name="Lindquist E.A."/>
            <person name="Lipzen A."/>
            <person name="Lundell T."/>
            <person name="Morin E."/>
            <person name="Murat C."/>
            <person name="Riley R."/>
            <person name="Ohm R."/>
            <person name="Sun H."/>
            <person name="Tunlid A."/>
            <person name="Henrissat B."/>
            <person name="Grigoriev I.V."/>
            <person name="Hibbett D.S."/>
            <person name="Martin F."/>
        </authorList>
    </citation>
    <scope>NUCLEOTIDE SEQUENCE [LARGE SCALE GENOMIC DNA]</scope>
    <source>
        <strain evidence="3">Foug A</strain>
    </source>
</reference>
<evidence type="ECO:0000313" key="3">
    <source>
        <dbReference type="Proteomes" id="UP000053989"/>
    </source>
</evidence>
<dbReference type="EMBL" id="KN822043">
    <property type="protein sequence ID" value="KIM62327.1"/>
    <property type="molecule type" value="Genomic_DNA"/>
</dbReference>
<reference evidence="2 3" key="1">
    <citation type="submission" date="2014-04" db="EMBL/GenBank/DDBJ databases">
        <authorList>
            <consortium name="DOE Joint Genome Institute"/>
            <person name="Kuo A."/>
            <person name="Kohler A."/>
            <person name="Nagy L.G."/>
            <person name="Floudas D."/>
            <person name="Copeland A."/>
            <person name="Barry K.W."/>
            <person name="Cichocki N."/>
            <person name="Veneault-Fourrey C."/>
            <person name="LaButti K."/>
            <person name="Lindquist E.A."/>
            <person name="Lipzen A."/>
            <person name="Lundell T."/>
            <person name="Morin E."/>
            <person name="Murat C."/>
            <person name="Sun H."/>
            <person name="Tunlid A."/>
            <person name="Henrissat B."/>
            <person name="Grigoriev I.V."/>
            <person name="Hibbett D.S."/>
            <person name="Martin F."/>
            <person name="Nordberg H.P."/>
            <person name="Cantor M.N."/>
            <person name="Hua S.X."/>
        </authorList>
    </citation>
    <scope>NUCLEOTIDE SEQUENCE [LARGE SCALE GENOMIC DNA]</scope>
    <source>
        <strain evidence="2 3">Foug A</strain>
    </source>
</reference>
<keyword evidence="3" id="KW-1185">Reference proteome</keyword>